<accession>A0ABW0GUS8</accession>
<dbReference type="Pfam" id="PF00654">
    <property type="entry name" value="Voltage_CLC"/>
    <property type="match status" value="1"/>
</dbReference>
<comment type="subcellular location">
    <subcellularLocation>
        <location evidence="1">Membrane</location>
        <topology evidence="1">Multi-pass membrane protein</topology>
    </subcellularLocation>
</comment>
<dbReference type="Gene3D" id="1.10.3080.10">
    <property type="entry name" value="Clc chloride channel"/>
    <property type="match status" value="1"/>
</dbReference>
<keyword evidence="7" id="KW-0868">Chloride</keyword>
<evidence type="ECO:0000256" key="3">
    <source>
        <dbReference type="ARBA" id="ARBA00022692"/>
    </source>
</evidence>
<feature type="transmembrane region" description="Helical" evidence="8">
    <location>
        <begin position="364"/>
        <end position="388"/>
    </location>
</feature>
<dbReference type="PANTHER" id="PTHR45711:SF6">
    <property type="entry name" value="CHLORIDE CHANNEL PROTEIN"/>
    <property type="match status" value="1"/>
</dbReference>
<keyword evidence="10" id="KW-1185">Reference proteome</keyword>
<comment type="caution">
    <text evidence="9">The sequence shown here is derived from an EMBL/GenBank/DDBJ whole genome shotgun (WGS) entry which is preliminary data.</text>
</comment>
<dbReference type="RefSeq" id="WP_378227821.1">
    <property type="nucleotide sequence ID" value="NZ_JBHSLL010000011.1"/>
</dbReference>
<dbReference type="EMBL" id="JBHSLL010000011">
    <property type="protein sequence ID" value="MFC5384949.1"/>
    <property type="molecule type" value="Genomic_DNA"/>
</dbReference>
<feature type="transmembrane region" description="Helical" evidence="8">
    <location>
        <begin position="194"/>
        <end position="217"/>
    </location>
</feature>
<organism evidence="9 10">
    <name type="scientific">Aquamicrobium segne</name>
    <dbReference type="NCBI Taxonomy" id="469547"/>
    <lineage>
        <taxon>Bacteria</taxon>
        <taxon>Pseudomonadati</taxon>
        <taxon>Pseudomonadota</taxon>
        <taxon>Alphaproteobacteria</taxon>
        <taxon>Hyphomicrobiales</taxon>
        <taxon>Phyllobacteriaceae</taxon>
        <taxon>Aquamicrobium</taxon>
    </lineage>
</organism>
<proteinExistence type="predicted"/>
<keyword evidence="2" id="KW-0813">Transport</keyword>
<dbReference type="CDD" id="cd01031">
    <property type="entry name" value="EriC"/>
    <property type="match status" value="1"/>
</dbReference>
<evidence type="ECO:0000256" key="5">
    <source>
        <dbReference type="ARBA" id="ARBA00023065"/>
    </source>
</evidence>
<feature type="transmembrane region" description="Helical" evidence="8">
    <location>
        <begin position="307"/>
        <end position="327"/>
    </location>
</feature>
<dbReference type="InterPro" id="IPR014743">
    <property type="entry name" value="Cl-channel_core"/>
</dbReference>
<evidence type="ECO:0000256" key="2">
    <source>
        <dbReference type="ARBA" id="ARBA00022448"/>
    </source>
</evidence>
<keyword evidence="5" id="KW-0406">Ion transport</keyword>
<feature type="transmembrane region" description="Helical" evidence="8">
    <location>
        <begin position="229"/>
        <end position="249"/>
    </location>
</feature>
<feature type="transmembrane region" description="Helical" evidence="8">
    <location>
        <begin position="333"/>
        <end position="352"/>
    </location>
</feature>
<dbReference type="SUPFAM" id="SSF81340">
    <property type="entry name" value="Clc chloride channel"/>
    <property type="match status" value="1"/>
</dbReference>
<feature type="transmembrane region" description="Helical" evidence="8">
    <location>
        <begin position="59"/>
        <end position="79"/>
    </location>
</feature>
<reference evidence="10" key="1">
    <citation type="journal article" date="2019" name="Int. J. Syst. Evol. Microbiol.">
        <title>The Global Catalogue of Microorganisms (GCM) 10K type strain sequencing project: providing services to taxonomists for standard genome sequencing and annotation.</title>
        <authorList>
            <consortium name="The Broad Institute Genomics Platform"/>
            <consortium name="The Broad Institute Genome Sequencing Center for Infectious Disease"/>
            <person name="Wu L."/>
            <person name="Ma J."/>
        </authorList>
    </citation>
    <scope>NUCLEOTIDE SEQUENCE [LARGE SCALE GENOMIC DNA]</scope>
    <source>
        <strain evidence="10">CGMCC 4.1415</strain>
    </source>
</reference>
<evidence type="ECO:0000256" key="8">
    <source>
        <dbReference type="SAM" id="Phobius"/>
    </source>
</evidence>
<feature type="transmembrane region" description="Helical" evidence="8">
    <location>
        <begin position="158"/>
        <end position="182"/>
    </location>
</feature>
<name>A0ABW0GUS8_9HYPH</name>
<gene>
    <name evidence="9" type="primary">clcA</name>
    <name evidence="9" type="ORF">ACFPLB_03100</name>
</gene>
<evidence type="ECO:0000313" key="9">
    <source>
        <dbReference type="EMBL" id="MFC5384949.1"/>
    </source>
</evidence>
<keyword evidence="3 8" id="KW-0812">Transmembrane</keyword>
<evidence type="ECO:0000256" key="7">
    <source>
        <dbReference type="ARBA" id="ARBA00023214"/>
    </source>
</evidence>
<evidence type="ECO:0000256" key="6">
    <source>
        <dbReference type="ARBA" id="ARBA00023136"/>
    </source>
</evidence>
<dbReference type="NCBIfam" id="NF003640">
    <property type="entry name" value="PRK05277.1"/>
    <property type="match status" value="1"/>
</dbReference>
<feature type="transmembrane region" description="Helical" evidence="8">
    <location>
        <begin position="110"/>
        <end position="128"/>
    </location>
</feature>
<evidence type="ECO:0000256" key="4">
    <source>
        <dbReference type="ARBA" id="ARBA00022989"/>
    </source>
</evidence>
<feature type="transmembrane region" description="Helical" evidence="8">
    <location>
        <begin position="394"/>
        <end position="416"/>
    </location>
</feature>
<evidence type="ECO:0000256" key="1">
    <source>
        <dbReference type="ARBA" id="ARBA00004141"/>
    </source>
</evidence>
<dbReference type="PRINTS" id="PR00762">
    <property type="entry name" value="CLCHANNEL"/>
</dbReference>
<dbReference type="InterPro" id="IPR001807">
    <property type="entry name" value="ClC"/>
</dbReference>
<evidence type="ECO:0000313" key="10">
    <source>
        <dbReference type="Proteomes" id="UP001596016"/>
    </source>
</evidence>
<dbReference type="PANTHER" id="PTHR45711">
    <property type="entry name" value="CHLORIDE CHANNEL PROTEIN"/>
    <property type="match status" value="1"/>
</dbReference>
<keyword evidence="4 8" id="KW-1133">Transmembrane helix</keyword>
<keyword evidence="6 8" id="KW-0472">Membrane</keyword>
<feature type="transmembrane region" description="Helical" evidence="8">
    <location>
        <begin position="20"/>
        <end position="47"/>
    </location>
</feature>
<sequence>MKTGQFWPAKTGSSGQASYIVLAALVGLLAGIIGSLFHLAINAAVLWPNHLRQWLDGPLLVLSAALITMTLTLAAVFMVRRIAPEASGSGVQEIEGAMEGLRVVRWAKILPVKFFGGIIAIGSGLVLGREGPTIHIGASIAAMLSSTIRLSKIERRGLLAAGAAAGLACAFNAPIAGILFVIEETRKQFPYNFFTYMGIIAASLLAVLMTQLIGGMAPDMTLFSPEMPLGLLPAFAALGCVLGLVGVILNTSILHALNFAGWMHERTPYLYPALAGLCIGALFILLPKTVTGGESVVMELVTEKPALLLLLALALIRFATMVGSYSSGVPGGIFAPILALAACLGLAFGTVVESLLPSFGGVTTAFAIAAMGGLFTASVRAPIVGIVLTLELTGAYQLTMPLLATCLVANLVAQWLGGKPIYEQLLERTLQQEKCSIADCADPPAVKYAP</sequence>
<feature type="transmembrane region" description="Helical" evidence="8">
    <location>
        <begin position="269"/>
        <end position="286"/>
    </location>
</feature>
<protein>
    <submittedName>
        <fullName evidence="9">H(+)/Cl(-) exchange transporter ClcA</fullName>
    </submittedName>
</protein>
<dbReference type="Proteomes" id="UP001596016">
    <property type="component" value="Unassembled WGS sequence"/>
</dbReference>